<keyword evidence="3" id="KW-1185">Reference proteome</keyword>
<evidence type="ECO:0000313" key="3">
    <source>
        <dbReference type="Proteomes" id="UP000256661"/>
    </source>
</evidence>
<feature type="compositionally biased region" description="Gly residues" evidence="1">
    <location>
        <begin position="53"/>
        <end position="66"/>
    </location>
</feature>
<dbReference type="Proteomes" id="UP000256661">
    <property type="component" value="Unassembled WGS sequence"/>
</dbReference>
<reference evidence="2 3" key="1">
    <citation type="submission" date="2018-08" db="EMBL/GenBank/DDBJ databases">
        <title>Sequencing the genomes of 1000 actinobacteria strains.</title>
        <authorList>
            <person name="Klenk H.-P."/>
        </authorList>
    </citation>
    <scope>NUCLEOTIDE SEQUENCE [LARGE SCALE GENOMIC DNA]</scope>
    <source>
        <strain evidence="2 3">DSM 43927</strain>
    </source>
</reference>
<protein>
    <submittedName>
        <fullName evidence="2">Uncharacterized protein</fullName>
    </submittedName>
</protein>
<dbReference type="EMBL" id="QTTT01000001">
    <property type="protein sequence ID" value="REF00929.1"/>
    <property type="molecule type" value="Genomic_DNA"/>
</dbReference>
<accession>A0A3D9SYK5</accession>
<gene>
    <name evidence="2" type="ORF">DFJ69_6526</name>
</gene>
<feature type="compositionally biased region" description="Basic and acidic residues" evidence="1">
    <location>
        <begin position="1"/>
        <end position="28"/>
    </location>
</feature>
<evidence type="ECO:0000256" key="1">
    <source>
        <dbReference type="SAM" id="MobiDB-lite"/>
    </source>
</evidence>
<evidence type="ECO:0000313" key="2">
    <source>
        <dbReference type="EMBL" id="REF00929.1"/>
    </source>
</evidence>
<feature type="region of interest" description="Disordered" evidence="1">
    <location>
        <begin position="1"/>
        <end position="105"/>
    </location>
</feature>
<organism evidence="2 3">
    <name type="scientific">Thermomonospora umbrina</name>
    <dbReference type="NCBI Taxonomy" id="111806"/>
    <lineage>
        <taxon>Bacteria</taxon>
        <taxon>Bacillati</taxon>
        <taxon>Actinomycetota</taxon>
        <taxon>Actinomycetes</taxon>
        <taxon>Streptosporangiales</taxon>
        <taxon>Thermomonosporaceae</taxon>
        <taxon>Thermomonospora</taxon>
    </lineage>
</organism>
<sequence length="105" mass="11041">MNDKHTERDRQSRELAEELASHPDDPRFRGRRPGVRAPREISREEADADAAGLIGGTGTSGGGGPSSGASFGRTQGRPPPDTPPPDDLDDTVDGVGPAPPEEEET</sequence>
<comment type="caution">
    <text evidence="2">The sequence shown here is derived from an EMBL/GenBank/DDBJ whole genome shotgun (WGS) entry which is preliminary data.</text>
</comment>
<proteinExistence type="predicted"/>
<name>A0A3D9SYK5_9ACTN</name>
<dbReference type="AlphaFoldDB" id="A0A3D9SYK5"/>
<dbReference type="RefSeq" id="WP_116026029.1">
    <property type="nucleotide sequence ID" value="NZ_QTTT01000001.1"/>
</dbReference>